<comment type="caution">
    <text evidence="2">The sequence shown here is derived from an EMBL/GenBank/DDBJ whole genome shotgun (WGS) entry which is preliminary data.</text>
</comment>
<dbReference type="PANTHER" id="PTHR37984">
    <property type="entry name" value="PROTEIN CBG26694"/>
    <property type="match status" value="1"/>
</dbReference>
<reference evidence="2 3" key="1">
    <citation type="journal article" date="2021" name="Elife">
        <title>Chloroplast acquisition without the gene transfer in kleptoplastic sea slugs, Plakobranchus ocellatus.</title>
        <authorList>
            <person name="Maeda T."/>
            <person name="Takahashi S."/>
            <person name="Yoshida T."/>
            <person name="Shimamura S."/>
            <person name="Takaki Y."/>
            <person name="Nagai Y."/>
            <person name="Toyoda A."/>
            <person name="Suzuki Y."/>
            <person name="Arimoto A."/>
            <person name="Ishii H."/>
            <person name="Satoh N."/>
            <person name="Nishiyama T."/>
            <person name="Hasebe M."/>
            <person name="Maruyama T."/>
            <person name="Minagawa J."/>
            <person name="Obokata J."/>
            <person name="Shigenobu S."/>
        </authorList>
    </citation>
    <scope>NUCLEOTIDE SEQUENCE [LARGE SCALE GENOMIC DNA]</scope>
</reference>
<evidence type="ECO:0000259" key="1">
    <source>
        <dbReference type="PROSITE" id="PS50994"/>
    </source>
</evidence>
<gene>
    <name evidence="2" type="ORF">PoB_001259700</name>
</gene>
<dbReference type="GO" id="GO:0003676">
    <property type="term" value="F:nucleic acid binding"/>
    <property type="evidence" value="ECO:0007669"/>
    <property type="project" value="InterPro"/>
</dbReference>
<name>A0AAV3YVC0_9GAST</name>
<dbReference type="Gene3D" id="3.30.420.10">
    <property type="entry name" value="Ribonuclease H-like superfamily/Ribonuclease H"/>
    <property type="match status" value="1"/>
</dbReference>
<dbReference type="PROSITE" id="PS50994">
    <property type="entry name" value="INTEGRASE"/>
    <property type="match status" value="1"/>
</dbReference>
<dbReference type="InterPro" id="IPR001584">
    <property type="entry name" value="Integrase_cat-core"/>
</dbReference>
<sequence>MCQQNVKKGVVPRIPQEKFPLVDAPFKRVSIDIEGPINPSFEAGRRLILTLVDYAIKYIEAVPIRKIDIKTLVGIYNRLGVPEEVLSDQGTQFMSDCMREATWGSSRG</sequence>
<evidence type="ECO:0000313" key="3">
    <source>
        <dbReference type="Proteomes" id="UP000735302"/>
    </source>
</evidence>
<dbReference type="InterPro" id="IPR036397">
    <property type="entry name" value="RNaseH_sf"/>
</dbReference>
<dbReference type="AlphaFoldDB" id="A0AAV3YVC0"/>
<keyword evidence="3" id="KW-1185">Reference proteome</keyword>
<organism evidence="2 3">
    <name type="scientific">Plakobranchus ocellatus</name>
    <dbReference type="NCBI Taxonomy" id="259542"/>
    <lineage>
        <taxon>Eukaryota</taxon>
        <taxon>Metazoa</taxon>
        <taxon>Spiralia</taxon>
        <taxon>Lophotrochozoa</taxon>
        <taxon>Mollusca</taxon>
        <taxon>Gastropoda</taxon>
        <taxon>Heterobranchia</taxon>
        <taxon>Euthyneura</taxon>
        <taxon>Panpulmonata</taxon>
        <taxon>Sacoglossa</taxon>
        <taxon>Placobranchoidea</taxon>
        <taxon>Plakobranchidae</taxon>
        <taxon>Plakobranchus</taxon>
    </lineage>
</organism>
<dbReference type="EMBL" id="BLXT01001485">
    <property type="protein sequence ID" value="GFN86091.1"/>
    <property type="molecule type" value="Genomic_DNA"/>
</dbReference>
<dbReference type="InterPro" id="IPR050951">
    <property type="entry name" value="Retrovirus_Pol_polyprotein"/>
</dbReference>
<dbReference type="Proteomes" id="UP000735302">
    <property type="component" value="Unassembled WGS sequence"/>
</dbReference>
<proteinExistence type="predicted"/>
<dbReference type="InterPro" id="IPR012337">
    <property type="entry name" value="RNaseH-like_sf"/>
</dbReference>
<protein>
    <submittedName>
        <fullName evidence="2">Zinc finger protein</fullName>
    </submittedName>
</protein>
<dbReference type="PANTHER" id="PTHR37984:SF15">
    <property type="entry name" value="INTEGRASE CATALYTIC DOMAIN-CONTAINING PROTEIN"/>
    <property type="match status" value="1"/>
</dbReference>
<evidence type="ECO:0000313" key="2">
    <source>
        <dbReference type="EMBL" id="GFN86091.1"/>
    </source>
</evidence>
<dbReference type="GO" id="GO:0015074">
    <property type="term" value="P:DNA integration"/>
    <property type="evidence" value="ECO:0007669"/>
    <property type="project" value="InterPro"/>
</dbReference>
<feature type="domain" description="Integrase catalytic" evidence="1">
    <location>
        <begin position="21"/>
        <end position="108"/>
    </location>
</feature>
<accession>A0AAV3YVC0</accession>
<dbReference type="SUPFAM" id="SSF53098">
    <property type="entry name" value="Ribonuclease H-like"/>
    <property type="match status" value="1"/>
</dbReference>